<proteinExistence type="predicted"/>
<name>A0A7J7JWJ6_BUGNE</name>
<gene>
    <name evidence="1" type="ORF">EB796_011367</name>
</gene>
<protein>
    <submittedName>
        <fullName evidence="1">Uncharacterized protein</fullName>
    </submittedName>
</protein>
<comment type="caution">
    <text evidence="1">The sequence shown here is derived from an EMBL/GenBank/DDBJ whole genome shotgun (WGS) entry which is preliminary data.</text>
</comment>
<keyword evidence="2" id="KW-1185">Reference proteome</keyword>
<reference evidence="1" key="1">
    <citation type="submission" date="2020-06" db="EMBL/GenBank/DDBJ databases">
        <title>Draft genome of Bugula neritina, a colonial animal packing powerful symbionts and potential medicines.</title>
        <authorList>
            <person name="Rayko M."/>
        </authorList>
    </citation>
    <scope>NUCLEOTIDE SEQUENCE [LARGE SCALE GENOMIC DNA]</scope>
    <source>
        <strain evidence="1">Kwan_BN1</strain>
    </source>
</reference>
<dbReference type="AlphaFoldDB" id="A0A7J7JWJ6"/>
<evidence type="ECO:0000313" key="2">
    <source>
        <dbReference type="Proteomes" id="UP000593567"/>
    </source>
</evidence>
<dbReference type="Proteomes" id="UP000593567">
    <property type="component" value="Unassembled WGS sequence"/>
</dbReference>
<sequence>MVGALGGVNLGATSILFRIFWCLRTRWLRDERSDISPDSPKEVVVKLYGIGSATQLSVNLCLLPFSPVLTPVSNQNWLPFFQHCQISCTVITSLL</sequence>
<accession>A0A7J7JWJ6</accession>
<organism evidence="1 2">
    <name type="scientific">Bugula neritina</name>
    <name type="common">Brown bryozoan</name>
    <name type="synonym">Sertularia neritina</name>
    <dbReference type="NCBI Taxonomy" id="10212"/>
    <lineage>
        <taxon>Eukaryota</taxon>
        <taxon>Metazoa</taxon>
        <taxon>Spiralia</taxon>
        <taxon>Lophotrochozoa</taxon>
        <taxon>Bryozoa</taxon>
        <taxon>Gymnolaemata</taxon>
        <taxon>Cheilostomatida</taxon>
        <taxon>Flustrina</taxon>
        <taxon>Buguloidea</taxon>
        <taxon>Bugulidae</taxon>
        <taxon>Bugula</taxon>
    </lineage>
</organism>
<evidence type="ECO:0000313" key="1">
    <source>
        <dbReference type="EMBL" id="KAF6030317.1"/>
    </source>
</evidence>
<dbReference type="EMBL" id="VXIV02001714">
    <property type="protein sequence ID" value="KAF6030317.1"/>
    <property type="molecule type" value="Genomic_DNA"/>
</dbReference>